<name>A0ABT0XN17_9BACI</name>
<keyword evidence="1" id="KW-0472">Membrane</keyword>
<reference evidence="2" key="1">
    <citation type="submission" date="2022-06" db="EMBL/GenBank/DDBJ databases">
        <title>Alkalicoccobacillus porphyridii sp. nov., isolated from a marine red alga, Porphyridium purpureum and reclassification of Shouchella plakortidis and Shouchella gibsonii as Alkalicoccobacillus plakortidis comb. nov. and Alkalicoccobacillus gibsonii comb. nov.</title>
        <authorList>
            <person name="Kim K.H."/>
            <person name="Lee J.K."/>
            <person name="Han D.M."/>
            <person name="Baek J.H."/>
            <person name="Jeon C.O."/>
        </authorList>
    </citation>
    <scope>NUCLEOTIDE SEQUENCE</scope>
    <source>
        <strain evidence="2">DSM 19153</strain>
    </source>
</reference>
<organism evidence="2 3">
    <name type="scientific">Alkalicoccobacillus plakortidis</name>
    <dbReference type="NCBI Taxonomy" id="444060"/>
    <lineage>
        <taxon>Bacteria</taxon>
        <taxon>Bacillati</taxon>
        <taxon>Bacillota</taxon>
        <taxon>Bacilli</taxon>
        <taxon>Bacillales</taxon>
        <taxon>Bacillaceae</taxon>
        <taxon>Alkalicoccobacillus</taxon>
    </lineage>
</organism>
<keyword evidence="3" id="KW-1185">Reference proteome</keyword>
<dbReference type="InterPro" id="IPR023393">
    <property type="entry name" value="START-like_dom_sf"/>
</dbReference>
<evidence type="ECO:0000256" key="1">
    <source>
        <dbReference type="SAM" id="Phobius"/>
    </source>
</evidence>
<protein>
    <submittedName>
        <fullName evidence="2">DoxX-like family protein</fullName>
    </submittedName>
</protein>
<keyword evidence="1" id="KW-1133">Transmembrane helix</keyword>
<feature type="transmembrane region" description="Helical" evidence="1">
    <location>
        <begin position="165"/>
        <end position="184"/>
    </location>
</feature>
<comment type="caution">
    <text evidence="2">The sequence shown here is derived from an EMBL/GenBank/DDBJ whole genome shotgun (WGS) entry which is preliminary data.</text>
</comment>
<dbReference type="SUPFAM" id="SSF55961">
    <property type="entry name" value="Bet v1-like"/>
    <property type="match status" value="1"/>
</dbReference>
<feature type="transmembrane region" description="Helical" evidence="1">
    <location>
        <begin position="241"/>
        <end position="263"/>
    </location>
</feature>
<keyword evidence="1" id="KW-0812">Transmembrane</keyword>
<sequence length="301" mass="34487">MKQKPIYVELPIRASLEDVWKATQDPTRHQAWDLRFSSITYLPKEKGEPQSFLYKTNIGFGLSIAGWGESVGSHQSKEGSKTSSLRFGTDQKLSLIREGRGYWKYTQQDEHTKFLTQYDYDVRYGFVGRVVDGLIFRPMIGWATALSFDVLKRSLEKGESSQSQYLRFFISVLMVAFFSFVWLYHGLVPKLLVQHPEEVMMIQRTLGLNQDLASLVVQFVGIAELMMAGLWVLYRKKRQLFLIQCVLFPMLTISSIIAAPHLLNAPFNPITFNGALFVLSVVGFYCSKDLPTARSCTRRRI</sequence>
<feature type="transmembrane region" description="Helical" evidence="1">
    <location>
        <begin position="269"/>
        <end position="286"/>
    </location>
</feature>
<dbReference type="EMBL" id="JAMQJY010000003">
    <property type="protein sequence ID" value="MCM2677303.1"/>
    <property type="molecule type" value="Genomic_DNA"/>
</dbReference>
<feature type="transmembrane region" description="Helical" evidence="1">
    <location>
        <begin position="212"/>
        <end position="234"/>
    </location>
</feature>
<proteinExistence type="predicted"/>
<dbReference type="Proteomes" id="UP001203665">
    <property type="component" value="Unassembled WGS sequence"/>
</dbReference>
<gene>
    <name evidence="2" type="ORF">NDM98_18915</name>
</gene>
<dbReference type="Pfam" id="PF13781">
    <property type="entry name" value="DoxX_3"/>
    <property type="match status" value="1"/>
</dbReference>
<accession>A0ABT0XN17</accession>
<evidence type="ECO:0000313" key="2">
    <source>
        <dbReference type="EMBL" id="MCM2677303.1"/>
    </source>
</evidence>
<dbReference type="Gene3D" id="3.30.530.20">
    <property type="match status" value="1"/>
</dbReference>
<dbReference type="RefSeq" id="WP_251610951.1">
    <property type="nucleotide sequence ID" value="NZ_JAMQJY010000003.1"/>
</dbReference>
<evidence type="ECO:0000313" key="3">
    <source>
        <dbReference type="Proteomes" id="UP001203665"/>
    </source>
</evidence>
<dbReference type="InterPro" id="IPR025695">
    <property type="entry name" value="DoxX-like"/>
</dbReference>